<dbReference type="AlphaFoldDB" id="A0A1B7KSZ7"/>
<dbReference type="EMBL" id="LXMA01000012">
    <property type="protein sequence ID" value="OAT73191.1"/>
    <property type="molecule type" value="Genomic_DNA"/>
</dbReference>
<name>A0A1B7KSZ7_PARTM</name>
<sequence length="61" mass="6929">MRCKHAEIGKQYTISIIPLVRSYAKAGMIIRGNIVKTTNPGRQRFIYVSQVFPKEAGQYLS</sequence>
<reference evidence="2" key="1">
    <citation type="submission" date="2016-05" db="EMBL/GenBank/DDBJ databases">
        <authorList>
            <person name="Wang W."/>
            <person name="Zhu L."/>
        </authorList>
    </citation>
    <scope>NUCLEOTIDE SEQUENCE [LARGE SCALE GENOMIC DNA]</scope>
    <source>
        <strain evidence="2">W-2</strain>
    </source>
</reference>
<proteinExistence type="predicted"/>
<evidence type="ECO:0000313" key="2">
    <source>
        <dbReference type="Proteomes" id="UP000078290"/>
    </source>
</evidence>
<evidence type="ECO:0000313" key="1">
    <source>
        <dbReference type="EMBL" id="OAT73191.1"/>
    </source>
</evidence>
<dbReference type="Proteomes" id="UP000078290">
    <property type="component" value="Unassembled WGS sequence"/>
</dbReference>
<organism evidence="1 2">
    <name type="scientific">Parageobacillus thermoglucosidasius</name>
    <name type="common">Geobacillus thermoglucosidasius</name>
    <dbReference type="NCBI Taxonomy" id="1426"/>
    <lineage>
        <taxon>Bacteria</taxon>
        <taxon>Bacillati</taxon>
        <taxon>Bacillota</taxon>
        <taxon>Bacilli</taxon>
        <taxon>Bacillales</taxon>
        <taxon>Anoxybacillaceae</taxon>
        <taxon>Parageobacillus</taxon>
    </lineage>
</organism>
<gene>
    <name evidence="1" type="ORF">A7K69_04190</name>
</gene>
<dbReference type="RefSeq" id="WP_064550864.1">
    <property type="nucleotide sequence ID" value="NZ_LXMA01000012.1"/>
</dbReference>
<accession>A0A1B7KSZ7</accession>
<comment type="caution">
    <text evidence="1">The sequence shown here is derived from an EMBL/GenBank/DDBJ whole genome shotgun (WGS) entry which is preliminary data.</text>
</comment>
<protein>
    <submittedName>
        <fullName evidence="1">Uncharacterized protein</fullName>
    </submittedName>
</protein>